<dbReference type="Gene3D" id="3.90.1410.10">
    <property type="entry name" value="set domain protein methyltransferase, domain 1"/>
    <property type="match status" value="1"/>
</dbReference>
<dbReference type="PANTHER" id="PTHR13271">
    <property type="entry name" value="UNCHARACTERIZED PUTATIVE METHYLTRANSFERASE"/>
    <property type="match status" value="1"/>
</dbReference>
<dbReference type="InterPro" id="IPR015353">
    <property type="entry name" value="Rubisco_LSMT_subst-bd"/>
</dbReference>
<dbReference type="InterPro" id="IPR046341">
    <property type="entry name" value="SET_dom_sf"/>
</dbReference>
<sequence>MVNELEDVLMREYGANVELYSTLTKDAGFSLKTQRYSKSLLNKLNATQILSIHLSKLKLSDGQFSQFERTYLDSLPKDLNFHPLYWDTDSLTSLPNYSQKLINDVKKRYLNDYELFENNFEESGASEHLQKEYKSVFLWSWLIVNTRCLWYPVKDVPKESQLALCPYLDLLNHNSPSPNTENLFSSLPKPQIPQEGGYELINQSDQVVEKDSEVFFMYGPHSDSSLLAEYGFCLGWEKNAFTECNISELIISMVTTDWRKDELESNGLWDDYTLHLYPSPAYPSQRTLSALRLICLEENQIEEWRKTLRYEQESVSEENEGKMREELVKVCELVSKRSSEAIEKSANETIRIIWEAELETANQVKLSTLSNVIF</sequence>
<dbReference type="SUPFAM" id="SSF82199">
    <property type="entry name" value="SET domain"/>
    <property type="match status" value="1"/>
</dbReference>
<dbReference type="Proteomes" id="UP000305647">
    <property type="component" value="Unassembled WGS sequence"/>
</dbReference>
<dbReference type="Gene3D" id="3.90.1420.10">
    <property type="entry name" value="Rubisco LSMT, substrate-binding domain"/>
    <property type="match status" value="1"/>
</dbReference>
<name>A0A4T0SGQ9_9BASI</name>
<accession>A0A4T0SGQ9</accession>
<evidence type="ECO:0000313" key="5">
    <source>
        <dbReference type="EMBL" id="TIC28157.1"/>
    </source>
</evidence>
<protein>
    <recommendedName>
        <fullName evidence="4">Rubisco LSMT substrate-binding domain-containing protein</fullName>
    </recommendedName>
</protein>
<evidence type="ECO:0000256" key="1">
    <source>
        <dbReference type="ARBA" id="ARBA00022603"/>
    </source>
</evidence>
<dbReference type="InterPro" id="IPR036464">
    <property type="entry name" value="Rubisco_LSMT_subst-bd_sf"/>
</dbReference>
<evidence type="ECO:0000256" key="3">
    <source>
        <dbReference type="ARBA" id="ARBA00022691"/>
    </source>
</evidence>
<keyword evidence="3" id="KW-0949">S-adenosyl-L-methionine</keyword>
<organism evidence="5 6">
    <name type="scientific">Wallemia mellicola</name>
    <dbReference type="NCBI Taxonomy" id="1708541"/>
    <lineage>
        <taxon>Eukaryota</taxon>
        <taxon>Fungi</taxon>
        <taxon>Dikarya</taxon>
        <taxon>Basidiomycota</taxon>
        <taxon>Wallemiomycotina</taxon>
        <taxon>Wallemiomycetes</taxon>
        <taxon>Wallemiales</taxon>
        <taxon>Wallemiaceae</taxon>
        <taxon>Wallemia</taxon>
    </lineage>
</organism>
<keyword evidence="1" id="KW-0489">Methyltransferase</keyword>
<dbReference type="InterPro" id="IPR050600">
    <property type="entry name" value="SETD3_SETD6_MTase"/>
</dbReference>
<reference evidence="5 6" key="1">
    <citation type="submission" date="2019-03" db="EMBL/GenBank/DDBJ databases">
        <title>Sequencing 25 genomes of Wallemia mellicola.</title>
        <authorList>
            <person name="Gostincar C."/>
        </authorList>
    </citation>
    <scope>NUCLEOTIDE SEQUENCE [LARGE SCALE GENOMIC DNA]</scope>
    <source>
        <strain evidence="5 6">EXF-8738</strain>
    </source>
</reference>
<keyword evidence="2" id="KW-0808">Transferase</keyword>
<dbReference type="AlphaFoldDB" id="A0A4T0SGQ9"/>
<evidence type="ECO:0000256" key="2">
    <source>
        <dbReference type="ARBA" id="ARBA00022679"/>
    </source>
</evidence>
<comment type="caution">
    <text evidence="5">The sequence shown here is derived from an EMBL/GenBank/DDBJ whole genome shotgun (WGS) entry which is preliminary data.</text>
</comment>
<dbReference type="Pfam" id="PF09273">
    <property type="entry name" value="Rubis-subs-bind"/>
    <property type="match status" value="1"/>
</dbReference>
<proteinExistence type="predicted"/>
<dbReference type="GO" id="GO:0032259">
    <property type="term" value="P:methylation"/>
    <property type="evidence" value="ECO:0007669"/>
    <property type="project" value="UniProtKB-KW"/>
</dbReference>
<feature type="domain" description="Rubisco LSMT substrate-binding" evidence="4">
    <location>
        <begin position="257"/>
        <end position="344"/>
    </location>
</feature>
<dbReference type="PANTHER" id="PTHR13271:SF47">
    <property type="entry name" value="ACTIN-HISTIDINE N-METHYLTRANSFERASE"/>
    <property type="match status" value="1"/>
</dbReference>
<dbReference type="EMBL" id="SPRO01000044">
    <property type="protein sequence ID" value="TIC28157.1"/>
    <property type="molecule type" value="Genomic_DNA"/>
</dbReference>
<evidence type="ECO:0000259" key="4">
    <source>
        <dbReference type="Pfam" id="PF09273"/>
    </source>
</evidence>
<evidence type="ECO:0000313" key="6">
    <source>
        <dbReference type="Proteomes" id="UP000305647"/>
    </source>
</evidence>
<dbReference type="GO" id="GO:0016279">
    <property type="term" value="F:protein-lysine N-methyltransferase activity"/>
    <property type="evidence" value="ECO:0007669"/>
    <property type="project" value="TreeGrafter"/>
</dbReference>
<gene>
    <name evidence="5" type="ORF">E3Q10_03341</name>
</gene>